<comment type="similarity">
    <text evidence="1">Belongs to the HipA Ser/Thr kinase family.</text>
</comment>
<sequence>MTSKPNTAFVWFWLPGAVEPRVVGRLDSVGESLIFTYGRNYLEAAGAVSLFTPELPLKRGRIPNPDGLLMPGVIRDGSPDAWGRRVILNARLNRRGSDAETSDLGELEYLLYSGSDRIGALDFQESPDVYVEREYPKATLEELLESAERVEEGVPLSPALDAALLHGTSIGGARPKALLDSDDAKFIAKFSSTSDTRDVVKAEYLTMRLALRVGLDVSEVSLQRALGKDVLLIRRFDRELGADGWQRRQVVSALTILGLDEMMARYASYPDMAERIRHGFFEPESTLRELFSRMVFNVLCGNTDDHARNHAAFWDGELLALTPAYDLCPQPRSGNEASQAMLITEKSRESNVSTCIQAAHHFLLDEREARQIIEAEIDAIHDAWDEICDEAELDSVQRRLLWGRQFLNPYSLR</sequence>
<feature type="domain" description="HipA-like C-terminal" evidence="4">
    <location>
        <begin position="168"/>
        <end position="384"/>
    </location>
</feature>
<evidence type="ECO:0000256" key="1">
    <source>
        <dbReference type="ARBA" id="ARBA00010164"/>
    </source>
</evidence>
<protein>
    <submittedName>
        <fullName evidence="6">Type II toxin-antitoxin system HipA family toxin</fullName>
    </submittedName>
</protein>
<dbReference type="RefSeq" id="WP_146960042.1">
    <property type="nucleotide sequence ID" value="NZ_CP042467.1"/>
</dbReference>
<feature type="domain" description="HipA N-terminal subdomain 1" evidence="5">
    <location>
        <begin position="21"/>
        <end position="123"/>
    </location>
</feature>
<dbReference type="GO" id="GO:0004674">
    <property type="term" value="F:protein serine/threonine kinase activity"/>
    <property type="evidence" value="ECO:0007669"/>
    <property type="project" value="TreeGrafter"/>
</dbReference>
<dbReference type="EMBL" id="CP042467">
    <property type="protein sequence ID" value="QED28001.1"/>
    <property type="molecule type" value="Genomic_DNA"/>
</dbReference>
<evidence type="ECO:0000313" key="6">
    <source>
        <dbReference type="EMBL" id="QED28001.1"/>
    </source>
</evidence>
<proteinExistence type="inferred from homology"/>
<organism evidence="6 7">
    <name type="scientific">Microvenator marinus</name>
    <dbReference type="NCBI Taxonomy" id="2600177"/>
    <lineage>
        <taxon>Bacteria</taxon>
        <taxon>Deltaproteobacteria</taxon>
        <taxon>Bradymonadales</taxon>
        <taxon>Microvenatoraceae</taxon>
        <taxon>Microvenator</taxon>
    </lineage>
</organism>
<evidence type="ECO:0000259" key="4">
    <source>
        <dbReference type="Pfam" id="PF07804"/>
    </source>
</evidence>
<dbReference type="Pfam" id="PF07804">
    <property type="entry name" value="HipA_C"/>
    <property type="match status" value="1"/>
</dbReference>
<dbReference type="PANTHER" id="PTHR37419:SF8">
    <property type="entry name" value="TOXIN YJJJ"/>
    <property type="match status" value="1"/>
</dbReference>
<dbReference type="Pfam" id="PF13657">
    <property type="entry name" value="Couple_hipA"/>
    <property type="match status" value="1"/>
</dbReference>
<dbReference type="InterPro" id="IPR012893">
    <property type="entry name" value="HipA-like_C"/>
</dbReference>
<keyword evidence="2" id="KW-0808">Transferase</keyword>
<dbReference type="InterPro" id="IPR017508">
    <property type="entry name" value="HipA_N1"/>
</dbReference>
<dbReference type="Proteomes" id="UP000321595">
    <property type="component" value="Chromosome"/>
</dbReference>
<dbReference type="KEGG" id="bbae:FRD01_12295"/>
<dbReference type="PANTHER" id="PTHR37419">
    <property type="entry name" value="SERINE/THREONINE-PROTEIN KINASE TOXIN HIPA"/>
    <property type="match status" value="1"/>
</dbReference>
<accession>A0A5B8XRR5</accession>
<dbReference type="GO" id="GO:0005829">
    <property type="term" value="C:cytosol"/>
    <property type="evidence" value="ECO:0007669"/>
    <property type="project" value="TreeGrafter"/>
</dbReference>
<keyword evidence="3" id="KW-0418">Kinase</keyword>
<keyword evidence="7" id="KW-1185">Reference proteome</keyword>
<name>A0A5B8XRR5_9DELT</name>
<evidence type="ECO:0000313" key="7">
    <source>
        <dbReference type="Proteomes" id="UP000321595"/>
    </source>
</evidence>
<evidence type="ECO:0000256" key="2">
    <source>
        <dbReference type="ARBA" id="ARBA00022679"/>
    </source>
</evidence>
<gene>
    <name evidence="6" type="ORF">FRD01_12295</name>
</gene>
<dbReference type="AlphaFoldDB" id="A0A5B8XRR5"/>
<dbReference type="OrthoDB" id="9805913at2"/>
<reference evidence="6 7" key="1">
    <citation type="submission" date="2019-08" db="EMBL/GenBank/DDBJ databases">
        <authorList>
            <person name="Liang Q."/>
        </authorList>
    </citation>
    <scope>NUCLEOTIDE SEQUENCE [LARGE SCALE GENOMIC DNA]</scope>
    <source>
        <strain evidence="6 7">V1718</strain>
    </source>
</reference>
<dbReference type="InterPro" id="IPR052028">
    <property type="entry name" value="HipA_Ser/Thr_kinase"/>
</dbReference>
<evidence type="ECO:0000259" key="5">
    <source>
        <dbReference type="Pfam" id="PF13657"/>
    </source>
</evidence>
<evidence type="ECO:0000256" key="3">
    <source>
        <dbReference type="ARBA" id="ARBA00022777"/>
    </source>
</evidence>